<dbReference type="InterPro" id="IPR056456">
    <property type="entry name" value="Beta-prop_IFT80_2nd"/>
</dbReference>
<dbReference type="GO" id="GO:0060271">
    <property type="term" value="P:cilium assembly"/>
    <property type="evidence" value="ECO:0007669"/>
    <property type="project" value="TreeGrafter"/>
</dbReference>
<evidence type="ECO:0000313" key="7">
    <source>
        <dbReference type="EMBL" id="CCI46361.1"/>
    </source>
</evidence>
<sequence>MRLQFTQLATNQHTEIVTACCWTPENDAVSCSDDNTIVRWRMDGEVVGKITTIDAYVTSIDWSPSIGKQAADTFAVSCTDGTFRLITKSGREEKRVQASEGAVIALKWNYDGTALITAGEDGMLKIWSRSGNLRSTLASTGRSIYAACWGPDNDQLLFTNGGNLVIKTVQLGRKDILWKAHDGAILCVDWNPINQRIISGGEDRIFRVWDNFGRQLFQSPVAEFVITSLAWCPNGETFAVGSYDMLRLCDKTGWSYSRERPRSGSLMDIAWASDSTQLIAAGGNGATVFAQITDRILTWNKLEVKLIDPRKIHVHDVMNETLEEIDFARDRVIEMSVGYGFMVVCTATQCFIYSSTNWNTPHIFDLRATVNLIVQSHQHYLTVDNFNGIQVYSYEGKQICSPKFPGMHPEFLNKLTISLAKETLAILDHSDRKTIRTFDITTGKPLPIVLSHALEISELSLSSFGLMEDRRLCFIDRNRDLYISRIMQKGSVKLHGQVDTAAWNDSSEILVAIADSKLVTWLYANMVFVDRTLLTEVMELQDGSNFSKLPAITSFTGSNITVRRADGTSIAATIAPYPIMLYEFTTSRDWDKAVRFCRYVKSKSLWTCLAGIALNQRHLDTAEIALAAIECIDKLYFILHVKNMVSDERRNAELALYSGDIEDAEAILLQAHPKPLIYRAIKLNLRLFRWNRALELAVRYTTDAGTHVDTVLAYRGRFLAANGLQETDKNFLQYADQVQLDWETIAKKKALEREREQQSASKSH</sequence>
<dbReference type="EMBL" id="CAIX01000124">
    <property type="protein sequence ID" value="CCI46361.1"/>
    <property type="molecule type" value="Genomic_DNA"/>
</dbReference>
<dbReference type="Gene3D" id="2.130.10.10">
    <property type="entry name" value="YVTN repeat-like/Quinoprotein amine dehydrogenase"/>
    <property type="match status" value="2"/>
</dbReference>
<dbReference type="InterPro" id="IPR036322">
    <property type="entry name" value="WD40_repeat_dom_sf"/>
</dbReference>
<dbReference type="SUPFAM" id="SSF82171">
    <property type="entry name" value="DPP6 N-terminal domain-like"/>
    <property type="match status" value="1"/>
</dbReference>
<protein>
    <submittedName>
        <fullName evidence="7">Uncharacterized protein</fullName>
    </submittedName>
</protein>
<dbReference type="InterPro" id="IPR015943">
    <property type="entry name" value="WD40/YVTN_repeat-like_dom_sf"/>
</dbReference>
<comment type="caution">
    <text evidence="7">The sequence shown here is derived from an EMBL/GenBank/DDBJ whole genome shotgun (WGS) entry which is preliminary data.</text>
</comment>
<evidence type="ECO:0000256" key="2">
    <source>
        <dbReference type="ARBA" id="ARBA00023069"/>
    </source>
</evidence>
<name>A0A024GI19_9STRA</name>
<dbReference type="PANTHER" id="PTHR24098:SF0">
    <property type="entry name" value="OUTER SEGMENT 5"/>
    <property type="match status" value="1"/>
</dbReference>
<dbReference type="InParanoid" id="A0A024GI19"/>
<dbReference type="GO" id="GO:0005929">
    <property type="term" value="C:cilium"/>
    <property type="evidence" value="ECO:0007669"/>
    <property type="project" value="UniProtKB-SubCell"/>
</dbReference>
<reference evidence="7 8" key="1">
    <citation type="submission" date="2012-05" db="EMBL/GenBank/DDBJ databases">
        <title>Recombination and specialization in a pathogen metapopulation.</title>
        <authorList>
            <person name="Gardiner A."/>
            <person name="Kemen E."/>
            <person name="Schultz-Larsen T."/>
            <person name="MacLean D."/>
            <person name="Van Oosterhout C."/>
            <person name="Jones J.D.G."/>
        </authorList>
    </citation>
    <scope>NUCLEOTIDE SEQUENCE [LARGE SCALE GENOMIC DNA]</scope>
    <source>
        <strain evidence="7 8">Ac Nc2</strain>
    </source>
</reference>
<dbReference type="Proteomes" id="UP000053237">
    <property type="component" value="Unassembled WGS sequence"/>
</dbReference>
<dbReference type="InterPro" id="IPR056157">
    <property type="entry name" value="TPR_IFT80_172_dom"/>
</dbReference>
<evidence type="ECO:0000313" key="8">
    <source>
        <dbReference type="Proteomes" id="UP000053237"/>
    </source>
</evidence>
<dbReference type="STRING" id="65357.A0A024GI19"/>
<keyword evidence="8" id="KW-1185">Reference proteome</keyword>
<dbReference type="Pfam" id="PF23335">
    <property type="entry name" value="Beta-prop_IFT80_2nd"/>
    <property type="match status" value="1"/>
</dbReference>
<evidence type="ECO:0000259" key="5">
    <source>
        <dbReference type="Pfam" id="PF23335"/>
    </source>
</evidence>
<evidence type="ECO:0000256" key="1">
    <source>
        <dbReference type="ARBA" id="ARBA00004138"/>
    </source>
</evidence>
<dbReference type="Gene3D" id="1.25.40.470">
    <property type="match status" value="1"/>
</dbReference>
<dbReference type="SUPFAM" id="SSF50978">
    <property type="entry name" value="WD40 repeat-like"/>
    <property type="match status" value="1"/>
</dbReference>
<comment type="subcellular location">
    <subcellularLocation>
        <location evidence="1">Cell projection</location>
        <location evidence="1">Cilium</location>
    </subcellularLocation>
</comment>
<organism evidence="7 8">
    <name type="scientific">Albugo candida</name>
    <dbReference type="NCBI Taxonomy" id="65357"/>
    <lineage>
        <taxon>Eukaryota</taxon>
        <taxon>Sar</taxon>
        <taxon>Stramenopiles</taxon>
        <taxon>Oomycota</taxon>
        <taxon>Peronosporomycetes</taxon>
        <taxon>Albuginales</taxon>
        <taxon>Albuginaceae</taxon>
        <taxon>Albugo</taxon>
    </lineage>
</organism>
<dbReference type="Pfam" id="PF00400">
    <property type="entry name" value="WD40"/>
    <property type="match status" value="4"/>
</dbReference>
<dbReference type="PANTHER" id="PTHR24098">
    <property type="entry name" value="OUTER SEGMENT 5"/>
    <property type="match status" value="1"/>
</dbReference>
<feature type="repeat" description="WD" evidence="4">
    <location>
        <begin position="96"/>
        <end position="128"/>
    </location>
</feature>
<feature type="repeat" description="WD" evidence="4">
    <location>
        <begin position="178"/>
        <end position="210"/>
    </location>
</feature>
<evidence type="ECO:0000256" key="4">
    <source>
        <dbReference type="PROSITE-ProRule" id="PRU00221"/>
    </source>
</evidence>
<dbReference type="GO" id="GO:0030992">
    <property type="term" value="C:intraciliary transport particle B"/>
    <property type="evidence" value="ECO:0007669"/>
    <property type="project" value="TreeGrafter"/>
</dbReference>
<dbReference type="FunFam" id="2.130.10.10:FF:002336">
    <property type="entry name" value="Intraflagellar transport protein 80"/>
    <property type="match status" value="1"/>
</dbReference>
<dbReference type="SMART" id="SM00320">
    <property type="entry name" value="WD40"/>
    <property type="match status" value="7"/>
</dbReference>
<keyword evidence="3" id="KW-0966">Cell projection</keyword>
<proteinExistence type="predicted"/>
<dbReference type="FunFam" id="2.130.10.10:FF:003582">
    <property type="entry name" value="Uncharacterized protein"/>
    <property type="match status" value="1"/>
</dbReference>
<feature type="domain" description="IFT80/172/WDR35 TPR" evidence="6">
    <location>
        <begin position="605"/>
        <end position="758"/>
    </location>
</feature>
<dbReference type="PROSITE" id="PS50294">
    <property type="entry name" value="WD_REPEATS_REGION"/>
    <property type="match status" value="2"/>
</dbReference>
<gene>
    <name evidence="7" type="ORF">BN9_072900</name>
</gene>
<dbReference type="FunFam" id="1.25.40.470:FF:000007">
    <property type="entry name" value="Intraflagellar transport 80 homolog (Chlamydomonas)"/>
    <property type="match status" value="1"/>
</dbReference>
<keyword evidence="4" id="KW-0853">WD repeat</keyword>
<dbReference type="InterPro" id="IPR001680">
    <property type="entry name" value="WD40_rpt"/>
</dbReference>
<evidence type="ECO:0000259" key="6">
    <source>
        <dbReference type="Pfam" id="PF23387"/>
    </source>
</evidence>
<feature type="domain" description="IFT80 second beta-propeller" evidence="5">
    <location>
        <begin position="294"/>
        <end position="577"/>
    </location>
</feature>
<dbReference type="PROSITE" id="PS50082">
    <property type="entry name" value="WD_REPEATS_2"/>
    <property type="match status" value="2"/>
</dbReference>
<evidence type="ECO:0000256" key="3">
    <source>
        <dbReference type="ARBA" id="ARBA00023273"/>
    </source>
</evidence>
<keyword evidence="2" id="KW-0969">Cilium</keyword>
<dbReference type="Pfam" id="PF23387">
    <property type="entry name" value="TPR_IFT80_172"/>
    <property type="match status" value="1"/>
</dbReference>
<accession>A0A024GI19</accession>
<dbReference type="OrthoDB" id="408728at2759"/>
<dbReference type="AlphaFoldDB" id="A0A024GI19"/>